<dbReference type="Pfam" id="PF01569">
    <property type="entry name" value="PAP2"/>
    <property type="match status" value="1"/>
</dbReference>
<dbReference type="InterPro" id="IPR000326">
    <property type="entry name" value="PAP2/HPO"/>
</dbReference>
<keyword evidence="4" id="KW-1185">Reference proteome</keyword>
<feature type="transmembrane region" description="Helical" evidence="1">
    <location>
        <begin position="245"/>
        <end position="266"/>
    </location>
</feature>
<comment type="caution">
    <text evidence="3">The sequence shown here is derived from an EMBL/GenBank/DDBJ whole genome shotgun (WGS) entry which is preliminary data.</text>
</comment>
<evidence type="ECO:0000313" key="3">
    <source>
        <dbReference type="EMBL" id="PIM53843.1"/>
    </source>
</evidence>
<keyword evidence="1" id="KW-0812">Transmembrane</keyword>
<dbReference type="PANTHER" id="PTHR14969:SF13">
    <property type="entry name" value="AT30094P"/>
    <property type="match status" value="1"/>
</dbReference>
<reference evidence="3 4" key="1">
    <citation type="submission" date="2017-11" db="EMBL/GenBank/DDBJ databases">
        <title>Draft genome sequence of Mitsuaria sp. HWN-4.</title>
        <authorList>
            <person name="Gundlapally S.R."/>
        </authorList>
    </citation>
    <scope>NUCLEOTIDE SEQUENCE [LARGE SCALE GENOMIC DNA]</scope>
    <source>
        <strain evidence="3 4">HWN-4</strain>
    </source>
</reference>
<organism evidence="3 4">
    <name type="scientific">Roseateles chitinivorans</name>
    <dbReference type="NCBI Taxonomy" id="2917965"/>
    <lineage>
        <taxon>Bacteria</taxon>
        <taxon>Pseudomonadati</taxon>
        <taxon>Pseudomonadota</taxon>
        <taxon>Betaproteobacteria</taxon>
        <taxon>Burkholderiales</taxon>
        <taxon>Sphaerotilaceae</taxon>
        <taxon>Roseateles</taxon>
    </lineage>
</organism>
<gene>
    <name evidence="3" type="ORF">CS062_07865</name>
</gene>
<accession>A0A2G9CBR3</accession>
<keyword evidence="1" id="KW-1133">Transmembrane helix</keyword>
<feature type="transmembrane region" description="Helical" evidence="1">
    <location>
        <begin position="60"/>
        <end position="84"/>
    </location>
</feature>
<dbReference type="SMART" id="SM00014">
    <property type="entry name" value="acidPPc"/>
    <property type="match status" value="1"/>
</dbReference>
<feature type="transmembrane region" description="Helical" evidence="1">
    <location>
        <begin position="20"/>
        <end position="40"/>
    </location>
</feature>
<keyword evidence="1" id="KW-0472">Membrane</keyword>
<protein>
    <submittedName>
        <fullName evidence="3">PA-phosphatase</fullName>
    </submittedName>
</protein>
<dbReference type="Gene3D" id="1.20.144.10">
    <property type="entry name" value="Phosphatidic acid phosphatase type 2/haloperoxidase"/>
    <property type="match status" value="1"/>
</dbReference>
<dbReference type="Proteomes" id="UP000231501">
    <property type="component" value="Unassembled WGS sequence"/>
</dbReference>
<name>A0A2G9CBR3_9BURK</name>
<proteinExistence type="predicted"/>
<dbReference type="SUPFAM" id="SSF48317">
    <property type="entry name" value="Acid phosphatase/Vanadium-dependent haloperoxidase"/>
    <property type="match status" value="1"/>
</dbReference>
<feature type="transmembrane region" description="Helical" evidence="1">
    <location>
        <begin position="116"/>
        <end position="141"/>
    </location>
</feature>
<evidence type="ECO:0000313" key="4">
    <source>
        <dbReference type="Proteomes" id="UP000231501"/>
    </source>
</evidence>
<dbReference type="AlphaFoldDB" id="A0A2G9CBR3"/>
<evidence type="ECO:0000256" key="1">
    <source>
        <dbReference type="SAM" id="Phobius"/>
    </source>
</evidence>
<feature type="transmembrane region" description="Helical" evidence="1">
    <location>
        <begin position="220"/>
        <end position="239"/>
    </location>
</feature>
<dbReference type="PANTHER" id="PTHR14969">
    <property type="entry name" value="SPHINGOSINE-1-PHOSPHATE PHOSPHOHYDROLASE"/>
    <property type="match status" value="1"/>
</dbReference>
<dbReference type="CDD" id="cd03392">
    <property type="entry name" value="PAP2_like_2"/>
    <property type="match status" value="1"/>
</dbReference>
<dbReference type="EMBL" id="PEOG01000016">
    <property type="protein sequence ID" value="PIM53843.1"/>
    <property type="molecule type" value="Genomic_DNA"/>
</dbReference>
<evidence type="ECO:0000259" key="2">
    <source>
        <dbReference type="SMART" id="SM00014"/>
    </source>
</evidence>
<sequence length="285" mass="30225">MIARMPDPTLLDAARFAGGHALAIYAVLLLLVMLTAGLVARALLPLRGSSVATPEPLSPIALLLRFAAGFACLVGGAMLFAAIAEELHAEPTLGQLDEAFIVAMIGQVPDAALRAFYLLTLVGNRETLITLGVAVTVGLLVLRRRGLALGWALAMLGNGALNPTLKQVFERARPIHPTRWLTEDGFSFPSGHSSGAVIAMGMLAYLAVRLLPRRWHVPAWIAAAGLAFSIGASRVFLRVHFPSDVLAGFASGAAWLTVSIASIELARWAKRRRIAAQASGVELTR</sequence>
<feature type="domain" description="Phosphatidic acid phosphatase type 2/haloperoxidase" evidence="2">
    <location>
        <begin position="148"/>
        <end position="260"/>
    </location>
</feature>
<dbReference type="InterPro" id="IPR036938">
    <property type="entry name" value="PAP2/HPO_sf"/>
</dbReference>
<feature type="transmembrane region" description="Helical" evidence="1">
    <location>
        <begin position="185"/>
        <end position="208"/>
    </location>
</feature>